<evidence type="ECO:0000256" key="6">
    <source>
        <dbReference type="ARBA" id="ARBA00023136"/>
    </source>
</evidence>
<evidence type="ECO:0000256" key="2">
    <source>
        <dbReference type="ARBA" id="ARBA00008462"/>
    </source>
</evidence>
<feature type="transmembrane region" description="Helical" evidence="7">
    <location>
        <begin position="134"/>
        <end position="155"/>
    </location>
</feature>
<dbReference type="GO" id="GO:0016192">
    <property type="term" value="P:vesicle-mediated transport"/>
    <property type="evidence" value="ECO:0007669"/>
    <property type="project" value="TreeGrafter"/>
</dbReference>
<reference evidence="8 9" key="1">
    <citation type="journal article" date="2024" name="Science">
        <title>Giant polyketide synthase enzymes in the biosynthesis of giant marine polyether toxins.</title>
        <authorList>
            <person name="Fallon T.R."/>
            <person name="Shende V.V."/>
            <person name="Wierzbicki I.H."/>
            <person name="Pendleton A.L."/>
            <person name="Watervoot N.F."/>
            <person name="Auber R.P."/>
            <person name="Gonzalez D.J."/>
            <person name="Wisecaver J.H."/>
            <person name="Moore B.S."/>
        </authorList>
    </citation>
    <scope>NUCLEOTIDE SEQUENCE [LARGE SCALE GENOMIC DNA]</scope>
    <source>
        <strain evidence="8 9">12B1</strain>
    </source>
</reference>
<evidence type="ECO:0000256" key="3">
    <source>
        <dbReference type="ARBA" id="ARBA00022692"/>
    </source>
</evidence>
<evidence type="ECO:0000256" key="5">
    <source>
        <dbReference type="ARBA" id="ARBA00022989"/>
    </source>
</evidence>
<evidence type="ECO:0000256" key="7">
    <source>
        <dbReference type="SAM" id="Phobius"/>
    </source>
</evidence>
<dbReference type="GO" id="GO:0007029">
    <property type="term" value="P:endoplasmic reticulum organization"/>
    <property type="evidence" value="ECO:0007669"/>
    <property type="project" value="InterPro"/>
</dbReference>
<dbReference type="PANTHER" id="PTHR20955:SF1">
    <property type="entry name" value="PROTEIN JAGUNAL HOMOLOG 1"/>
    <property type="match status" value="1"/>
</dbReference>
<organism evidence="8 9">
    <name type="scientific">Prymnesium parvum</name>
    <name type="common">Toxic golden alga</name>
    <dbReference type="NCBI Taxonomy" id="97485"/>
    <lineage>
        <taxon>Eukaryota</taxon>
        <taxon>Haptista</taxon>
        <taxon>Haptophyta</taxon>
        <taxon>Prymnesiophyceae</taxon>
        <taxon>Prymnesiales</taxon>
        <taxon>Prymnesiaceae</taxon>
        <taxon>Prymnesium</taxon>
    </lineage>
</organism>
<dbReference type="GO" id="GO:0005789">
    <property type="term" value="C:endoplasmic reticulum membrane"/>
    <property type="evidence" value="ECO:0007669"/>
    <property type="project" value="UniProtKB-SubCell"/>
</dbReference>
<keyword evidence="5 7" id="KW-1133">Transmembrane helix</keyword>
<keyword evidence="6 7" id="KW-0472">Membrane</keyword>
<evidence type="ECO:0000313" key="9">
    <source>
        <dbReference type="Proteomes" id="UP001515480"/>
    </source>
</evidence>
<evidence type="ECO:0000256" key="4">
    <source>
        <dbReference type="ARBA" id="ARBA00022824"/>
    </source>
</evidence>
<feature type="transmembrane region" description="Helical" evidence="7">
    <location>
        <begin position="110"/>
        <end position="128"/>
    </location>
</feature>
<comment type="caution">
    <text evidence="8">The sequence shown here is derived from an EMBL/GenBank/DDBJ whole genome shotgun (WGS) entry which is preliminary data.</text>
</comment>
<protein>
    <submittedName>
        <fullName evidence="8">Uncharacterized protein</fullName>
    </submittedName>
</protein>
<keyword evidence="4" id="KW-0256">Endoplasmic reticulum</keyword>
<dbReference type="Proteomes" id="UP001515480">
    <property type="component" value="Unassembled WGS sequence"/>
</dbReference>
<dbReference type="Pfam" id="PF07086">
    <property type="entry name" value="Jagunal"/>
    <property type="match status" value="1"/>
</dbReference>
<dbReference type="AlphaFoldDB" id="A0AB34J1V9"/>
<name>A0AB34J1V9_PRYPA</name>
<keyword evidence="9" id="KW-1185">Reference proteome</keyword>
<accession>A0AB34J1V9</accession>
<feature type="transmembrane region" description="Helical" evidence="7">
    <location>
        <begin position="43"/>
        <end position="62"/>
    </location>
</feature>
<dbReference type="PANTHER" id="PTHR20955">
    <property type="entry name" value="PROTEIN JAGUNAL HOMOLOG 1"/>
    <property type="match status" value="1"/>
</dbReference>
<comment type="subcellular location">
    <subcellularLocation>
        <location evidence="1">Endoplasmic reticulum membrane</location>
        <topology evidence="1">Multi-pass membrane protein</topology>
    </subcellularLocation>
</comment>
<gene>
    <name evidence="8" type="ORF">AB1Y20_006164</name>
</gene>
<keyword evidence="3 7" id="KW-0812">Transmembrane</keyword>
<evidence type="ECO:0000313" key="8">
    <source>
        <dbReference type="EMBL" id="KAL1511362.1"/>
    </source>
</evidence>
<comment type="similarity">
    <text evidence="2">Belongs to the jagunal family.</text>
</comment>
<sequence length="177" mass="17396">MASSGGKRAVGTDGHDFKYRQRVDDHYKLMAGARKALKRAARLQLGSAMGLATIGGTSFALPSSATAPSLPLCAAASLLSAAAARMGLAAAGAATLPAARLGLNSALCKAQLAGALCAGGMAAAAALSAEGSDFSFAAAMCVLSLASLLGGLLGVRSAASLARAFEEQTKKKAAAAR</sequence>
<proteinExistence type="inferred from homology"/>
<dbReference type="EMBL" id="JBGBPQ010000014">
    <property type="protein sequence ID" value="KAL1511362.1"/>
    <property type="molecule type" value="Genomic_DNA"/>
</dbReference>
<evidence type="ECO:0000256" key="1">
    <source>
        <dbReference type="ARBA" id="ARBA00004477"/>
    </source>
</evidence>
<dbReference type="InterPro" id="IPR009787">
    <property type="entry name" value="Jagunal"/>
</dbReference>
<feature type="transmembrane region" description="Helical" evidence="7">
    <location>
        <begin position="74"/>
        <end position="98"/>
    </location>
</feature>